<dbReference type="Proteomes" id="UP000287171">
    <property type="component" value="Unassembled WGS sequence"/>
</dbReference>
<keyword evidence="2" id="KW-1185">Reference proteome</keyword>
<sequence length="59" mass="6589">MYAPPVSKNFIKLSIEKGMVINASTKTTTMKAYIHITTADIIFCARYVSISGFLRNFLA</sequence>
<protein>
    <submittedName>
        <fullName evidence="1">Uncharacterized protein</fullName>
    </submittedName>
</protein>
<name>A0A402BJG1_9CHLR</name>
<dbReference type="EMBL" id="BIFT01000002">
    <property type="protein sequence ID" value="GCE31491.1"/>
    <property type="molecule type" value="Genomic_DNA"/>
</dbReference>
<evidence type="ECO:0000313" key="2">
    <source>
        <dbReference type="Proteomes" id="UP000287171"/>
    </source>
</evidence>
<reference evidence="2" key="1">
    <citation type="submission" date="2018-12" db="EMBL/GenBank/DDBJ databases">
        <title>Tengunoibacter tsumagoiensis gen. nov., sp. nov., Dictyobacter kobayashii sp. nov., D. alpinus sp. nov., and D. joshuensis sp. nov. and description of Dictyobacteraceae fam. nov. within the order Ktedonobacterales isolated from Tengu-no-mugimeshi.</title>
        <authorList>
            <person name="Wang C.M."/>
            <person name="Zheng Y."/>
            <person name="Sakai Y."/>
            <person name="Toyoda A."/>
            <person name="Minakuchi Y."/>
            <person name="Abe K."/>
            <person name="Yokota A."/>
            <person name="Yabe S."/>
        </authorList>
    </citation>
    <scope>NUCLEOTIDE SEQUENCE [LARGE SCALE GENOMIC DNA]</scope>
    <source>
        <strain evidence="2">Uno16</strain>
    </source>
</reference>
<accession>A0A402BJG1</accession>
<proteinExistence type="predicted"/>
<evidence type="ECO:0000313" key="1">
    <source>
        <dbReference type="EMBL" id="GCE31491.1"/>
    </source>
</evidence>
<gene>
    <name evidence="1" type="ORF">KDA_69750</name>
</gene>
<dbReference type="AlphaFoldDB" id="A0A402BJG1"/>
<organism evidence="1 2">
    <name type="scientific">Dictyobacter alpinus</name>
    <dbReference type="NCBI Taxonomy" id="2014873"/>
    <lineage>
        <taxon>Bacteria</taxon>
        <taxon>Bacillati</taxon>
        <taxon>Chloroflexota</taxon>
        <taxon>Ktedonobacteria</taxon>
        <taxon>Ktedonobacterales</taxon>
        <taxon>Dictyobacteraceae</taxon>
        <taxon>Dictyobacter</taxon>
    </lineage>
</organism>
<comment type="caution">
    <text evidence="1">The sequence shown here is derived from an EMBL/GenBank/DDBJ whole genome shotgun (WGS) entry which is preliminary data.</text>
</comment>